<feature type="coiled-coil region" evidence="3">
    <location>
        <begin position="178"/>
        <end position="212"/>
    </location>
</feature>
<dbReference type="Pfam" id="PF05362">
    <property type="entry name" value="Lon_C"/>
    <property type="match status" value="1"/>
</dbReference>
<dbReference type="InterPro" id="IPR020568">
    <property type="entry name" value="Ribosomal_Su5_D2-typ_SF"/>
</dbReference>
<dbReference type="SUPFAM" id="SSF52540">
    <property type="entry name" value="P-loop containing nucleoside triphosphate hydrolases"/>
    <property type="match status" value="1"/>
</dbReference>
<dbReference type="OrthoDB" id="9758568at2"/>
<evidence type="ECO:0000256" key="3">
    <source>
        <dbReference type="SAM" id="Coils"/>
    </source>
</evidence>
<dbReference type="eggNOG" id="COG0470">
    <property type="taxonomic scope" value="Bacteria"/>
</dbReference>
<dbReference type="EC" id="3.4.21.53" evidence="2"/>
<comment type="catalytic activity">
    <reaction evidence="2">
        <text>Hydrolysis of proteins in presence of ATP.</text>
        <dbReference type="EC" id="3.4.21.53"/>
    </reaction>
</comment>
<dbReference type="InterPro" id="IPR046844">
    <property type="entry name" value="Lon-like_helical"/>
</dbReference>
<feature type="compositionally biased region" description="Basic residues" evidence="4">
    <location>
        <begin position="776"/>
        <end position="786"/>
    </location>
</feature>
<reference evidence="7" key="1">
    <citation type="journal article" date="2010" name="Environ. Microbiol.">
        <title>The genome of Syntrophomonas wolfei: new insights into syntrophic metabolism and biohydrogen production.</title>
        <authorList>
            <person name="Sieber J.R."/>
            <person name="Sims D.R."/>
            <person name="Han C."/>
            <person name="Kim E."/>
            <person name="Lykidis A."/>
            <person name="Lapidus A.L."/>
            <person name="McDonnald E."/>
            <person name="Rohlin L."/>
            <person name="Culley D.E."/>
            <person name="Gunsalus R."/>
            <person name="McInerney M.J."/>
        </authorList>
    </citation>
    <scope>NUCLEOTIDE SEQUENCE [LARGE SCALE GENOMIC DNA]</scope>
    <source>
        <strain evidence="7">DSM 2245B / Goettingen</strain>
    </source>
</reference>
<keyword evidence="3" id="KW-0175">Coiled coil</keyword>
<dbReference type="InterPro" id="IPR008269">
    <property type="entry name" value="Lon_proteolytic"/>
</dbReference>
<dbReference type="PROSITE" id="PS51786">
    <property type="entry name" value="LON_PROTEOLYTIC"/>
    <property type="match status" value="1"/>
</dbReference>
<feature type="region of interest" description="Disordered" evidence="4">
    <location>
        <begin position="758"/>
        <end position="786"/>
    </location>
</feature>
<dbReference type="GO" id="GO:0004176">
    <property type="term" value="F:ATP-dependent peptidase activity"/>
    <property type="evidence" value="ECO:0007669"/>
    <property type="project" value="UniProtKB-UniRule"/>
</dbReference>
<dbReference type="KEGG" id="swo:Swol_0925"/>
<keyword evidence="2" id="KW-0720">Serine protease</keyword>
<proteinExistence type="inferred from homology"/>
<gene>
    <name evidence="6" type="ordered locus">Swol_0925</name>
</gene>
<dbReference type="GO" id="GO:0004252">
    <property type="term" value="F:serine-type endopeptidase activity"/>
    <property type="evidence" value="ECO:0007669"/>
    <property type="project" value="UniProtKB-UniRule"/>
</dbReference>
<dbReference type="Gene3D" id="3.30.230.10">
    <property type="match status" value="1"/>
</dbReference>
<protein>
    <recommendedName>
        <fullName evidence="2">endopeptidase La</fullName>
        <ecNumber evidence="2">3.4.21.53</ecNumber>
    </recommendedName>
</protein>
<dbReference type="Pfam" id="PF13654">
    <property type="entry name" value="AAA_32"/>
    <property type="match status" value="1"/>
</dbReference>
<feature type="active site" evidence="2">
    <location>
        <position position="666"/>
    </location>
</feature>
<evidence type="ECO:0000259" key="5">
    <source>
        <dbReference type="PROSITE" id="PS51786"/>
    </source>
</evidence>
<keyword evidence="7" id="KW-1185">Reference proteome</keyword>
<dbReference type="InterPro" id="IPR027417">
    <property type="entry name" value="P-loop_NTPase"/>
</dbReference>
<dbReference type="Pfam" id="PF20436">
    <property type="entry name" value="LonB_AAA-LID"/>
    <property type="match status" value="1"/>
</dbReference>
<keyword evidence="2" id="KW-0378">Hydrolase</keyword>
<dbReference type="PANTHER" id="PTHR10046">
    <property type="entry name" value="ATP DEPENDENT LON PROTEASE FAMILY MEMBER"/>
    <property type="match status" value="1"/>
</dbReference>
<evidence type="ECO:0000256" key="2">
    <source>
        <dbReference type="PROSITE-ProRule" id="PRU01122"/>
    </source>
</evidence>
<dbReference type="GO" id="GO:0030163">
    <property type="term" value="P:protein catabolic process"/>
    <property type="evidence" value="ECO:0007669"/>
    <property type="project" value="InterPro"/>
</dbReference>
<dbReference type="SUPFAM" id="SSF54211">
    <property type="entry name" value="Ribosomal protein S5 domain 2-like"/>
    <property type="match status" value="1"/>
</dbReference>
<keyword evidence="1 2" id="KW-0645">Protease</keyword>
<sequence length="786" mass="89478">MLGIIGQERAYRSLSMGVDIEKQGYNVYLAGAMGTGKTTLAWEILERKAKNEPPPPDCCYVHNFKNPDCPQVLLLPAGMGSSFKKDLEAGIDRAIKTLLKAFESEEYEYEKNAILGVFVDETNRMYMQLDEEAHSYGFTISRNQNSINSVPLKNGEPLSQEEFISLPEEERAEIMKKSAIIQEKLNQAFRQFKELEKNIKVKVKELENETARSALAPFFAELFEKYRLCKELVEHIEAIQEDLLANYEVFVQPEEKSPLSLFRLIDRRTSLRRYQVNLIIDNSELKYAPVIFESNPTYANLFGQIEYEGEFGILATDFSKIKAGAIHRANGGYLILRVYDVIKNYYVWDALKRCLINQQIVVENLSRTLGLSNTETLQPQPIPAKLKVVLIGEPLYYYLLYNWDEEFRRLFRIRADFDIEVKKNRKRIKEYASFISSVCQKEGLKHFTPQAVAAVVDYATRLAEDKNKISTMLNKVVEIVIEADCWANYERAELVGLEHVKKAIVEKKYRSSLLENKIQDMMLEESLIINVNGKKVGELNGLAVYEIGDYAFGKPVRITAKTFMGEKGLVNIEREIRMSGNIHSKGVLTLSGYLGAKYAREKPLTLSASLTFEQSYQGIEGDSASSAELFALLSSLADLPIKQGIAVTGSVNQNGEIQPVGGINQKIEGFFRLCQMKGLNGEQGVIIPRKNLSQLMLEEELVEAVKKRQFTIWAIEDIDEGLEILMGRTAGKREENGRFSPDSVHALVDQRLKEWNSKKRQGMMYSDRAISEGRRTQKSRRRKGHE</sequence>
<feature type="active site" evidence="2">
    <location>
        <position position="623"/>
    </location>
</feature>
<dbReference type="PRINTS" id="PR00830">
    <property type="entry name" value="ENDOLAPTASE"/>
</dbReference>
<name>Q0AYG3_SYNWW</name>
<evidence type="ECO:0000313" key="6">
    <source>
        <dbReference type="EMBL" id="ABI68241.1"/>
    </source>
</evidence>
<feature type="domain" description="Lon proteolytic" evidence="5">
    <location>
        <begin position="533"/>
        <end position="728"/>
    </location>
</feature>
<dbReference type="InterPro" id="IPR046843">
    <property type="entry name" value="LonB_AAA-LID"/>
</dbReference>
<organism evidence="6 7">
    <name type="scientific">Syntrophomonas wolfei subsp. wolfei (strain DSM 2245B / Goettingen)</name>
    <dbReference type="NCBI Taxonomy" id="335541"/>
    <lineage>
        <taxon>Bacteria</taxon>
        <taxon>Bacillati</taxon>
        <taxon>Bacillota</taxon>
        <taxon>Clostridia</taxon>
        <taxon>Eubacteriales</taxon>
        <taxon>Syntrophomonadaceae</taxon>
        <taxon>Syntrophomonas</taxon>
    </lineage>
</organism>
<dbReference type="Gene3D" id="3.40.50.300">
    <property type="entry name" value="P-loop containing nucleotide triphosphate hydrolases"/>
    <property type="match status" value="2"/>
</dbReference>
<dbReference type="Gene3D" id="1.10.8.60">
    <property type="match status" value="1"/>
</dbReference>
<dbReference type="InterPro" id="IPR027065">
    <property type="entry name" value="Lon_Prtase"/>
</dbReference>
<comment type="similarity">
    <text evidence="2">Belongs to the peptidase S16 family.</text>
</comment>
<accession>Q0AYG3</accession>
<dbReference type="eggNOG" id="COG1067">
    <property type="taxonomic scope" value="Bacteria"/>
</dbReference>
<dbReference type="GO" id="GO:0005524">
    <property type="term" value="F:ATP binding"/>
    <property type="evidence" value="ECO:0007669"/>
    <property type="project" value="InterPro"/>
</dbReference>
<dbReference type="InterPro" id="IPR014721">
    <property type="entry name" value="Ribsml_uS5_D2-typ_fold_subgr"/>
</dbReference>
<dbReference type="InterPro" id="IPR041699">
    <property type="entry name" value="AAA_32"/>
</dbReference>
<dbReference type="HOGENOM" id="CLU_014785_0_1_9"/>
<dbReference type="Pfam" id="PF20437">
    <property type="entry name" value="LonC_helical"/>
    <property type="match status" value="1"/>
</dbReference>
<dbReference type="GO" id="GO:0006508">
    <property type="term" value="P:proteolysis"/>
    <property type="evidence" value="ECO:0007669"/>
    <property type="project" value="UniProtKB-KW"/>
</dbReference>
<dbReference type="Proteomes" id="UP000001968">
    <property type="component" value="Chromosome"/>
</dbReference>
<dbReference type="STRING" id="335541.Swol_0925"/>
<evidence type="ECO:0000256" key="1">
    <source>
        <dbReference type="ARBA" id="ARBA00022670"/>
    </source>
</evidence>
<dbReference type="AlphaFoldDB" id="Q0AYG3"/>
<evidence type="ECO:0000313" key="7">
    <source>
        <dbReference type="Proteomes" id="UP000001968"/>
    </source>
</evidence>
<dbReference type="EMBL" id="CP000448">
    <property type="protein sequence ID" value="ABI68241.1"/>
    <property type="molecule type" value="Genomic_DNA"/>
</dbReference>
<evidence type="ECO:0000256" key="4">
    <source>
        <dbReference type="SAM" id="MobiDB-lite"/>
    </source>
</evidence>